<feature type="domain" description="HTH cro/C1-type" evidence="2">
    <location>
        <begin position="7"/>
        <end position="62"/>
    </location>
</feature>
<reference evidence="3 4" key="1">
    <citation type="submission" date="2018-08" db="EMBL/GenBank/DDBJ databases">
        <title>A genome reference for cultivated species of the human gut microbiota.</title>
        <authorList>
            <person name="Zou Y."/>
            <person name="Xue W."/>
            <person name="Luo G."/>
        </authorList>
    </citation>
    <scope>NUCLEOTIDE SEQUENCE [LARGE SCALE GENOMIC DNA]</scope>
    <source>
        <strain evidence="3 4">AF22-21</strain>
    </source>
</reference>
<evidence type="ECO:0000256" key="1">
    <source>
        <dbReference type="ARBA" id="ARBA00023125"/>
    </source>
</evidence>
<proteinExistence type="predicted"/>
<dbReference type="CDD" id="cd00093">
    <property type="entry name" value="HTH_XRE"/>
    <property type="match status" value="1"/>
</dbReference>
<dbReference type="OrthoDB" id="9801008at2"/>
<dbReference type="Gene3D" id="1.10.260.40">
    <property type="entry name" value="lambda repressor-like DNA-binding domains"/>
    <property type="match status" value="1"/>
</dbReference>
<name>A0A3R5WRN7_9FIRM</name>
<dbReference type="Proteomes" id="UP000283295">
    <property type="component" value="Unassembled WGS sequence"/>
</dbReference>
<evidence type="ECO:0000313" key="4">
    <source>
        <dbReference type="Proteomes" id="UP000283295"/>
    </source>
</evidence>
<dbReference type="InterPro" id="IPR001387">
    <property type="entry name" value="Cro/C1-type_HTH"/>
</dbReference>
<comment type="caution">
    <text evidence="3">The sequence shown here is derived from an EMBL/GenBank/DDBJ whole genome shotgun (WGS) entry which is preliminary data.</text>
</comment>
<dbReference type="EMBL" id="QRVK01000014">
    <property type="protein sequence ID" value="RGS42890.1"/>
    <property type="molecule type" value="Genomic_DNA"/>
</dbReference>
<dbReference type="SUPFAM" id="SSF47413">
    <property type="entry name" value="lambda repressor-like DNA-binding domains"/>
    <property type="match status" value="1"/>
</dbReference>
<evidence type="ECO:0000313" key="3">
    <source>
        <dbReference type="EMBL" id="RGS42890.1"/>
    </source>
</evidence>
<dbReference type="AlphaFoldDB" id="A0A3R5WRN7"/>
<dbReference type="GO" id="GO:0003677">
    <property type="term" value="F:DNA binding"/>
    <property type="evidence" value="ECO:0007669"/>
    <property type="project" value="UniProtKB-KW"/>
</dbReference>
<dbReference type="PANTHER" id="PTHR46558:SF4">
    <property type="entry name" value="DNA-BIDING PHAGE PROTEIN"/>
    <property type="match status" value="1"/>
</dbReference>
<dbReference type="InterPro" id="IPR010982">
    <property type="entry name" value="Lambda_DNA-bd_dom_sf"/>
</dbReference>
<dbReference type="SMART" id="SM00530">
    <property type="entry name" value="HTH_XRE"/>
    <property type="match status" value="1"/>
</dbReference>
<dbReference type="Pfam" id="PF01381">
    <property type="entry name" value="HTH_3"/>
    <property type="match status" value="1"/>
</dbReference>
<accession>A0A3R5WRN7</accession>
<protein>
    <submittedName>
        <fullName evidence="3">XRE family transcriptional regulator</fullName>
    </submittedName>
</protein>
<sequence length="140" mass="15629">MRKRAGIKELRQYRGMTQEDLAGMIGVSQQTLQKWETGKRTPKKDTLDRIYNALGVCDIITIGNPNDTPASEVVGDNVSVDADVQEDEEVYSVTEKDLNAHAYNVMVRTLHTCATKDEMMIVGYALDEFINEITGGNEDD</sequence>
<dbReference type="PANTHER" id="PTHR46558">
    <property type="entry name" value="TRACRIPTIONAL REGULATORY PROTEIN-RELATED-RELATED"/>
    <property type="match status" value="1"/>
</dbReference>
<gene>
    <name evidence="3" type="ORF">DWX94_07190</name>
</gene>
<evidence type="ECO:0000259" key="2">
    <source>
        <dbReference type="PROSITE" id="PS50943"/>
    </source>
</evidence>
<dbReference type="PROSITE" id="PS50943">
    <property type="entry name" value="HTH_CROC1"/>
    <property type="match status" value="1"/>
</dbReference>
<keyword evidence="1" id="KW-0238">DNA-binding</keyword>
<organism evidence="3 4">
    <name type="scientific">Coprococcus eutactus</name>
    <dbReference type="NCBI Taxonomy" id="33043"/>
    <lineage>
        <taxon>Bacteria</taxon>
        <taxon>Bacillati</taxon>
        <taxon>Bacillota</taxon>
        <taxon>Clostridia</taxon>
        <taxon>Lachnospirales</taxon>
        <taxon>Lachnospiraceae</taxon>
        <taxon>Coprococcus</taxon>
    </lineage>
</organism>